<keyword evidence="2" id="KW-0813">Transport</keyword>
<dbReference type="EMBL" id="FKIF01000006">
    <property type="protein sequence ID" value="SAI69351.1"/>
    <property type="molecule type" value="Genomic_DNA"/>
</dbReference>
<protein>
    <submittedName>
        <fullName evidence="8">Transport protein ATP-binding</fullName>
    </submittedName>
</protein>
<name>A0A157SGK3_9BORD</name>
<dbReference type="Pfam" id="PF00005">
    <property type="entry name" value="ABC_tran"/>
    <property type="match status" value="1"/>
</dbReference>
<proteinExistence type="inferred from homology"/>
<accession>A0A157SGK3</accession>
<evidence type="ECO:0000259" key="7">
    <source>
        <dbReference type="PROSITE" id="PS50893"/>
    </source>
</evidence>
<dbReference type="SUPFAM" id="SSF52540">
    <property type="entry name" value="P-loop containing nucleoside triphosphate hydrolases"/>
    <property type="match status" value="1"/>
</dbReference>
<evidence type="ECO:0000256" key="3">
    <source>
        <dbReference type="ARBA" id="ARBA00022475"/>
    </source>
</evidence>
<dbReference type="InterPro" id="IPR027417">
    <property type="entry name" value="P-loop_NTPase"/>
</dbReference>
<evidence type="ECO:0000313" key="9">
    <source>
        <dbReference type="Proteomes" id="UP000076848"/>
    </source>
</evidence>
<dbReference type="PANTHER" id="PTHR42734">
    <property type="entry name" value="METAL TRANSPORT SYSTEM ATP-BINDING PROTEIN TM_0124-RELATED"/>
    <property type="match status" value="1"/>
</dbReference>
<gene>
    <name evidence="8" type="primary">yusV</name>
    <name evidence="8" type="ORF">SAMEA3906486_02444</name>
</gene>
<dbReference type="Proteomes" id="UP000076848">
    <property type="component" value="Unassembled WGS sequence"/>
</dbReference>
<dbReference type="PROSITE" id="PS50893">
    <property type="entry name" value="ABC_TRANSPORTER_2"/>
    <property type="match status" value="1"/>
</dbReference>
<feature type="region of interest" description="Disordered" evidence="6">
    <location>
        <begin position="242"/>
        <end position="261"/>
    </location>
</feature>
<dbReference type="PANTHER" id="PTHR42734:SF5">
    <property type="entry name" value="IRON TRANSPORT SYSTEM ATP-BINDING PROTEIN HI_0361-RELATED"/>
    <property type="match status" value="1"/>
</dbReference>
<dbReference type="InterPro" id="IPR047748">
    <property type="entry name" value="AztA-like"/>
</dbReference>
<reference evidence="8 9" key="1">
    <citation type="submission" date="2016-04" db="EMBL/GenBank/DDBJ databases">
        <authorList>
            <consortium name="Pathogen Informatics"/>
        </authorList>
    </citation>
    <scope>NUCLEOTIDE SEQUENCE [LARGE SCALE GENOMIC DNA]</scope>
    <source>
        <strain evidence="8 9">H050680373</strain>
    </source>
</reference>
<dbReference type="InterPro" id="IPR003593">
    <property type="entry name" value="AAA+_ATPase"/>
</dbReference>
<keyword evidence="9" id="KW-1185">Reference proteome</keyword>
<sequence>MRRGPKVSAVSLPSRSPADPCIVFDGLALAYRDHLALQGLSGAVQRGSLTAIVGPNGSGKTSLMKSIAGLLGPASGRCAVSPGLRVAYQPQLSGLDRAFPARVIDVVSLGLWPRRGLLGRHRQEDRRAMLAALDTVGMAGHAQRPIDTLSGGQLQRALFARTLLQDADLILLDEPFSAIDERTVRDLVGIIRRWHEEGRTVLVVVHDFDLVRRHFPETLLLAGCVVGWGDTRHVLTPENIRRARQGPAQAPGADAWREAAR</sequence>
<evidence type="ECO:0000256" key="5">
    <source>
        <dbReference type="ARBA" id="ARBA00022840"/>
    </source>
</evidence>
<keyword evidence="5 8" id="KW-0067">ATP-binding</keyword>
<keyword evidence="3" id="KW-0472">Membrane</keyword>
<dbReference type="STRING" id="288768.SAMEA3906486_02444"/>
<dbReference type="InterPro" id="IPR050153">
    <property type="entry name" value="Metal_Ion_Import_ABC"/>
</dbReference>
<dbReference type="NCBIfam" id="NF040873">
    <property type="entry name" value="AztA"/>
    <property type="match status" value="1"/>
</dbReference>
<dbReference type="PROSITE" id="PS00211">
    <property type="entry name" value="ABC_TRANSPORTER_1"/>
    <property type="match status" value="1"/>
</dbReference>
<feature type="domain" description="ABC transporter" evidence="7">
    <location>
        <begin position="22"/>
        <end position="248"/>
    </location>
</feature>
<dbReference type="InterPro" id="IPR017871">
    <property type="entry name" value="ABC_transporter-like_CS"/>
</dbReference>
<keyword evidence="3" id="KW-1003">Cell membrane</keyword>
<evidence type="ECO:0000256" key="6">
    <source>
        <dbReference type="SAM" id="MobiDB-lite"/>
    </source>
</evidence>
<dbReference type="InterPro" id="IPR003439">
    <property type="entry name" value="ABC_transporter-like_ATP-bd"/>
</dbReference>
<dbReference type="AlphaFoldDB" id="A0A157SGK3"/>
<evidence type="ECO:0000313" key="8">
    <source>
        <dbReference type="EMBL" id="SAI69351.1"/>
    </source>
</evidence>
<dbReference type="GO" id="GO:0005524">
    <property type="term" value="F:ATP binding"/>
    <property type="evidence" value="ECO:0007669"/>
    <property type="project" value="UniProtKB-KW"/>
</dbReference>
<comment type="similarity">
    <text evidence="1">Belongs to the ABC transporter superfamily.</text>
</comment>
<organism evidence="8 9">
    <name type="scientific">Bordetella ansorpii</name>
    <dbReference type="NCBI Taxonomy" id="288768"/>
    <lineage>
        <taxon>Bacteria</taxon>
        <taxon>Pseudomonadati</taxon>
        <taxon>Pseudomonadota</taxon>
        <taxon>Betaproteobacteria</taxon>
        <taxon>Burkholderiales</taxon>
        <taxon>Alcaligenaceae</taxon>
        <taxon>Bordetella</taxon>
    </lineage>
</organism>
<evidence type="ECO:0000256" key="2">
    <source>
        <dbReference type="ARBA" id="ARBA00022448"/>
    </source>
</evidence>
<dbReference type="GO" id="GO:0016887">
    <property type="term" value="F:ATP hydrolysis activity"/>
    <property type="evidence" value="ECO:0007669"/>
    <property type="project" value="InterPro"/>
</dbReference>
<dbReference type="SMART" id="SM00382">
    <property type="entry name" value="AAA"/>
    <property type="match status" value="1"/>
</dbReference>
<evidence type="ECO:0000256" key="1">
    <source>
        <dbReference type="ARBA" id="ARBA00005417"/>
    </source>
</evidence>
<dbReference type="Gene3D" id="3.40.50.300">
    <property type="entry name" value="P-loop containing nucleotide triphosphate hydrolases"/>
    <property type="match status" value="1"/>
</dbReference>
<keyword evidence="4" id="KW-0547">Nucleotide-binding</keyword>
<evidence type="ECO:0000256" key="4">
    <source>
        <dbReference type="ARBA" id="ARBA00022741"/>
    </source>
</evidence>
<dbReference type="CDD" id="cd03235">
    <property type="entry name" value="ABC_Metallic_Cations"/>
    <property type="match status" value="1"/>
</dbReference>